<reference evidence="2 3" key="1">
    <citation type="submission" date="2024-08" db="EMBL/GenBank/DDBJ databases">
        <authorList>
            <person name="Lu H."/>
        </authorList>
    </citation>
    <scope>NUCLEOTIDE SEQUENCE [LARGE SCALE GENOMIC DNA]</scope>
    <source>
        <strain evidence="2 3">BYS78W</strain>
    </source>
</reference>
<organism evidence="2 3">
    <name type="scientific">Pelomonas candidula</name>
    <dbReference type="NCBI Taxonomy" id="3299025"/>
    <lineage>
        <taxon>Bacteria</taxon>
        <taxon>Pseudomonadati</taxon>
        <taxon>Pseudomonadota</taxon>
        <taxon>Betaproteobacteria</taxon>
        <taxon>Burkholderiales</taxon>
        <taxon>Sphaerotilaceae</taxon>
        <taxon>Roseateles</taxon>
    </lineage>
</organism>
<feature type="chain" id="PRO_5045420221" evidence="1">
    <location>
        <begin position="21"/>
        <end position="128"/>
    </location>
</feature>
<name>A0ABW7H6F2_9BURK</name>
<accession>A0ABW7H6F2</accession>
<keyword evidence="3" id="KW-1185">Reference proteome</keyword>
<proteinExistence type="predicted"/>
<dbReference type="RefSeq" id="WP_394406142.1">
    <property type="nucleotide sequence ID" value="NZ_JBIGIC010000001.1"/>
</dbReference>
<feature type="signal peptide" evidence="1">
    <location>
        <begin position="1"/>
        <end position="20"/>
    </location>
</feature>
<comment type="caution">
    <text evidence="2">The sequence shown here is derived from an EMBL/GenBank/DDBJ whole genome shotgun (WGS) entry which is preliminary data.</text>
</comment>
<dbReference type="Pfam" id="PF17263">
    <property type="entry name" value="DUF5329"/>
    <property type="match status" value="1"/>
</dbReference>
<protein>
    <submittedName>
        <fullName evidence="2">DUF5329 domain-containing protein</fullName>
    </submittedName>
</protein>
<evidence type="ECO:0000256" key="1">
    <source>
        <dbReference type="SAM" id="SignalP"/>
    </source>
</evidence>
<dbReference type="EMBL" id="JBIGIC010000001">
    <property type="protein sequence ID" value="MFG6485481.1"/>
    <property type="molecule type" value="Genomic_DNA"/>
</dbReference>
<keyword evidence="1" id="KW-0732">Signal</keyword>
<gene>
    <name evidence="2" type="ORF">ACG04R_02285</name>
</gene>
<dbReference type="InterPro" id="IPR035242">
    <property type="entry name" value="DUF5329"/>
</dbReference>
<evidence type="ECO:0000313" key="3">
    <source>
        <dbReference type="Proteomes" id="UP001606134"/>
    </source>
</evidence>
<dbReference type="Proteomes" id="UP001606134">
    <property type="component" value="Unassembled WGS sequence"/>
</dbReference>
<sequence length="128" mass="13679">MRFVHFHLVSLALAAGLANAAPLPAPARAEVDALLARLQSSGCEFNRNGSWYAGADAKAHLLKKLDYLEGKDLVKTAEQFIELGASTSSMSGKPYLVRCAGKAPVESAKWLTAELQQVRAVRAASSPR</sequence>
<evidence type="ECO:0000313" key="2">
    <source>
        <dbReference type="EMBL" id="MFG6485481.1"/>
    </source>
</evidence>